<dbReference type="Gene3D" id="1.10.238.10">
    <property type="entry name" value="EF-hand"/>
    <property type="match status" value="3"/>
</dbReference>
<comment type="similarity">
    <text evidence="6">Belongs to the CREC family.</text>
</comment>
<evidence type="ECO:0000256" key="8">
    <source>
        <dbReference type="ARBA" id="ARBA00022723"/>
    </source>
</evidence>
<comment type="subcellular location">
    <subcellularLocation>
        <location evidence="4">Endoplasmic reticulum membrane</location>
    </subcellularLocation>
    <subcellularLocation>
        <location evidence="2">Golgi apparatus</location>
    </subcellularLocation>
    <subcellularLocation>
        <location evidence="1">Melanosome</location>
    </subcellularLocation>
    <subcellularLocation>
        <location evidence="3">Sarcoplasmic reticulum lumen</location>
    </subcellularLocation>
    <subcellularLocation>
        <location evidence="5">Secreted</location>
    </subcellularLocation>
</comment>
<evidence type="ECO:0000256" key="10">
    <source>
        <dbReference type="ARBA" id="ARBA00022737"/>
    </source>
</evidence>
<feature type="domain" description="EF-hand" evidence="18">
    <location>
        <begin position="151"/>
        <end position="186"/>
    </location>
</feature>
<evidence type="ECO:0000256" key="16">
    <source>
        <dbReference type="ARBA" id="ARBA00023180"/>
    </source>
</evidence>
<dbReference type="Pfam" id="PF13833">
    <property type="entry name" value="EF-hand_8"/>
    <property type="match status" value="1"/>
</dbReference>
<dbReference type="EMBL" id="WHWB01033162">
    <property type="protein sequence ID" value="KAJ7421609.1"/>
    <property type="molecule type" value="Genomic_DNA"/>
</dbReference>
<evidence type="ECO:0000256" key="14">
    <source>
        <dbReference type="ARBA" id="ARBA00023034"/>
    </source>
</evidence>
<keyword evidence="14" id="KW-0333">Golgi apparatus</keyword>
<keyword evidence="9 17" id="KW-0732">Signal</keyword>
<dbReference type="CDD" id="cd16228">
    <property type="entry name" value="EFh_CREC_Calumenin"/>
    <property type="match status" value="1"/>
</dbReference>
<evidence type="ECO:0000259" key="18">
    <source>
        <dbReference type="PROSITE" id="PS50222"/>
    </source>
</evidence>
<evidence type="ECO:0000256" key="1">
    <source>
        <dbReference type="ARBA" id="ARBA00004223"/>
    </source>
</evidence>
<evidence type="ECO:0000256" key="11">
    <source>
        <dbReference type="ARBA" id="ARBA00022824"/>
    </source>
</evidence>
<dbReference type="PANTHER" id="PTHR10827:SF76">
    <property type="entry name" value="CALUMENIN"/>
    <property type="match status" value="1"/>
</dbReference>
<feature type="domain" description="EF-hand" evidence="18">
    <location>
        <begin position="104"/>
        <end position="139"/>
    </location>
</feature>
<evidence type="ECO:0000256" key="15">
    <source>
        <dbReference type="ARBA" id="ARBA00023136"/>
    </source>
</evidence>
<protein>
    <submittedName>
        <fullName evidence="19">Calumenin</fullName>
    </submittedName>
</protein>
<feature type="signal peptide" evidence="17">
    <location>
        <begin position="1"/>
        <end position="19"/>
    </location>
</feature>
<evidence type="ECO:0000256" key="17">
    <source>
        <dbReference type="SAM" id="SignalP"/>
    </source>
</evidence>
<keyword evidence="13" id="KW-0703">Sarcoplasmic reticulum</keyword>
<comment type="caution">
    <text evidence="19">The sequence shown here is derived from an EMBL/GenBank/DDBJ whole genome shotgun (WGS) entry which is preliminary data.</text>
</comment>
<gene>
    <name evidence="19" type="primary">CALU</name>
    <name evidence="19" type="ORF">WISP_41753</name>
</gene>
<evidence type="ECO:0000256" key="12">
    <source>
        <dbReference type="ARBA" id="ARBA00022837"/>
    </source>
</evidence>
<dbReference type="Proteomes" id="UP001145742">
    <property type="component" value="Unassembled WGS sequence"/>
</dbReference>
<dbReference type="InterPro" id="IPR011992">
    <property type="entry name" value="EF-hand-dom_pair"/>
</dbReference>
<evidence type="ECO:0000256" key="3">
    <source>
        <dbReference type="ARBA" id="ARBA00004564"/>
    </source>
</evidence>
<keyword evidence="20" id="KW-1185">Reference proteome</keyword>
<dbReference type="PANTHER" id="PTHR10827">
    <property type="entry name" value="RETICULOCALBIN"/>
    <property type="match status" value="1"/>
</dbReference>
<proteinExistence type="inferred from homology"/>
<evidence type="ECO:0000256" key="4">
    <source>
        <dbReference type="ARBA" id="ARBA00004586"/>
    </source>
</evidence>
<accession>A0ABQ9DHZ2</accession>
<name>A0ABQ9DHZ2_9PASS</name>
<evidence type="ECO:0000256" key="6">
    <source>
        <dbReference type="ARBA" id="ARBA00006431"/>
    </source>
</evidence>
<dbReference type="PROSITE" id="PS00018">
    <property type="entry name" value="EF_HAND_1"/>
    <property type="match status" value="4"/>
</dbReference>
<feature type="domain" description="EF-hand" evidence="18">
    <location>
        <begin position="68"/>
        <end position="103"/>
    </location>
</feature>
<organism evidence="19 20">
    <name type="scientific">Willisornis vidua</name>
    <name type="common">Xingu scale-backed antbird</name>
    <dbReference type="NCBI Taxonomy" id="1566151"/>
    <lineage>
        <taxon>Eukaryota</taxon>
        <taxon>Metazoa</taxon>
        <taxon>Chordata</taxon>
        <taxon>Craniata</taxon>
        <taxon>Vertebrata</taxon>
        <taxon>Euteleostomi</taxon>
        <taxon>Archelosauria</taxon>
        <taxon>Archosauria</taxon>
        <taxon>Dinosauria</taxon>
        <taxon>Saurischia</taxon>
        <taxon>Theropoda</taxon>
        <taxon>Coelurosauria</taxon>
        <taxon>Aves</taxon>
        <taxon>Neognathae</taxon>
        <taxon>Neoaves</taxon>
        <taxon>Telluraves</taxon>
        <taxon>Australaves</taxon>
        <taxon>Passeriformes</taxon>
        <taxon>Thamnophilidae</taxon>
        <taxon>Willisornis</taxon>
    </lineage>
</organism>
<reference evidence="19" key="1">
    <citation type="submission" date="2019-10" db="EMBL/GenBank/DDBJ databases">
        <authorList>
            <person name="Soares A.E.R."/>
            <person name="Aleixo A."/>
            <person name="Schneider P."/>
            <person name="Miyaki C.Y."/>
            <person name="Schneider M.P."/>
            <person name="Mello C."/>
            <person name="Vasconcelos A.T.R."/>
        </authorList>
    </citation>
    <scope>NUCLEOTIDE SEQUENCE</scope>
    <source>
        <tissue evidence="19">Muscle</tissue>
    </source>
</reference>
<evidence type="ECO:0000256" key="2">
    <source>
        <dbReference type="ARBA" id="ARBA00004555"/>
    </source>
</evidence>
<keyword evidence="15" id="KW-0472">Membrane</keyword>
<evidence type="ECO:0000256" key="13">
    <source>
        <dbReference type="ARBA" id="ARBA00022951"/>
    </source>
</evidence>
<keyword evidence="8" id="KW-0479">Metal-binding</keyword>
<dbReference type="Pfam" id="PF13202">
    <property type="entry name" value="EF-hand_5"/>
    <property type="match status" value="2"/>
</dbReference>
<dbReference type="SMART" id="SM00054">
    <property type="entry name" value="EFh"/>
    <property type="match status" value="4"/>
</dbReference>
<keyword evidence="10" id="KW-0677">Repeat</keyword>
<keyword evidence="12" id="KW-0106">Calcium</keyword>
<keyword evidence="11" id="KW-0256">Endoplasmic reticulum</keyword>
<keyword evidence="16" id="KW-0325">Glycoprotein</keyword>
<evidence type="ECO:0000313" key="19">
    <source>
        <dbReference type="EMBL" id="KAJ7421609.1"/>
    </source>
</evidence>
<feature type="domain" description="EF-hand" evidence="18">
    <location>
        <begin position="298"/>
        <end position="333"/>
    </location>
</feature>
<evidence type="ECO:0000256" key="9">
    <source>
        <dbReference type="ARBA" id="ARBA00022729"/>
    </source>
</evidence>
<evidence type="ECO:0000313" key="20">
    <source>
        <dbReference type="Proteomes" id="UP001145742"/>
    </source>
</evidence>
<evidence type="ECO:0000256" key="7">
    <source>
        <dbReference type="ARBA" id="ARBA00022525"/>
    </source>
</evidence>
<dbReference type="InterPro" id="IPR002048">
    <property type="entry name" value="EF_hand_dom"/>
</dbReference>
<feature type="domain" description="EF-hand" evidence="18">
    <location>
        <begin position="221"/>
        <end position="256"/>
    </location>
</feature>
<dbReference type="InterPro" id="IPR018247">
    <property type="entry name" value="EF_Hand_1_Ca_BS"/>
</dbReference>
<keyword evidence="7" id="KW-0964">Secreted</keyword>
<dbReference type="PROSITE" id="PS50222">
    <property type="entry name" value="EF_HAND_2"/>
    <property type="match status" value="5"/>
</dbReference>
<feature type="chain" id="PRO_5046891027" evidence="17">
    <location>
        <begin position="20"/>
        <end position="348"/>
    </location>
</feature>
<evidence type="ECO:0000256" key="5">
    <source>
        <dbReference type="ARBA" id="ARBA00004613"/>
    </source>
</evidence>
<dbReference type="SUPFAM" id="SSF47473">
    <property type="entry name" value="EF-hand"/>
    <property type="match status" value="2"/>
</dbReference>
<sequence>MLFPRLLLCLAAWALCSSGKPTERKERVVREAPLSTREHDDAQSFDYDHDAFLGAEEAKSFDQLTPEESKERLGKIVGKIDADGDGFVTVEELKAWIKFAQKRWIYEDVERQWKGHDLNEDGLVSWEEYKNATYGYILDDPDPDDGFNYKQMMVRDERRFKMADKDGDLAATKEEFTAFLHPEEYDYMKDIVVQVGPAQRRREWGVPWELWGVGIAPGLAHCDVSMQETMEDIDKNGDGFIDLEEYIGDMYSQDGDADEPEWVKTEREQFVEFRDKNRDGKMDKEETKDWILPSDYDHAEAEARHLVYESDQDKDGKLTREEIVDKSDLFVGSQATDFGEALVRHDEF</sequence>